<gene>
    <name evidence="4" type="ORF">PV07_00520</name>
</gene>
<proteinExistence type="predicted"/>
<dbReference type="EMBL" id="KN847040">
    <property type="protein sequence ID" value="KIW33692.1"/>
    <property type="molecule type" value="Genomic_DNA"/>
</dbReference>
<keyword evidence="2" id="KW-0732">Signal</keyword>
<evidence type="ECO:0000256" key="2">
    <source>
        <dbReference type="SAM" id="SignalP"/>
    </source>
</evidence>
<dbReference type="VEuPathDB" id="FungiDB:PV07_00520"/>
<feature type="chain" id="PRO_5002249566" description="DUF7580 domain-containing protein" evidence="2">
    <location>
        <begin position="21"/>
        <end position="513"/>
    </location>
</feature>
<dbReference type="HOGENOM" id="CLU_026305_2_0_1"/>
<dbReference type="PANTHER" id="PTHR35186:SF4">
    <property type="entry name" value="PRION-INHIBITION AND PROPAGATION HELO DOMAIN-CONTAINING PROTEIN"/>
    <property type="match status" value="1"/>
</dbReference>
<evidence type="ECO:0000259" key="3">
    <source>
        <dbReference type="Pfam" id="PF24476"/>
    </source>
</evidence>
<reference evidence="4 5" key="1">
    <citation type="submission" date="2015-01" db="EMBL/GenBank/DDBJ databases">
        <title>The Genome Sequence of Cladophialophora immunda CBS83496.</title>
        <authorList>
            <consortium name="The Broad Institute Genomics Platform"/>
            <person name="Cuomo C."/>
            <person name="de Hoog S."/>
            <person name="Gorbushina A."/>
            <person name="Stielow B."/>
            <person name="Teixiera M."/>
            <person name="Abouelleil A."/>
            <person name="Chapman S.B."/>
            <person name="Priest M."/>
            <person name="Young S.K."/>
            <person name="Wortman J."/>
            <person name="Nusbaum C."/>
            <person name="Birren B."/>
        </authorList>
    </citation>
    <scope>NUCLEOTIDE SEQUENCE [LARGE SCALE GENOMIC DNA]</scope>
    <source>
        <strain evidence="4 5">CBS 83496</strain>
    </source>
</reference>
<protein>
    <recommendedName>
        <fullName evidence="3">DUF7580 domain-containing protein</fullName>
    </recommendedName>
</protein>
<feature type="region of interest" description="Disordered" evidence="1">
    <location>
        <begin position="493"/>
        <end position="513"/>
    </location>
</feature>
<sequence length="513" mass="57194">MSGIEAAGLVLAVLPLVISALEGYKEGRNPIKTFAWKWRFELESLLRCLKEQRWFFRNSVQILLQAAGANQEDAAGTDALTLLAERESRDRLATYLRDADTLEFFDGVVDGYRTSLEALLQRLGHIKKDPAGRHDMAAILAMNPARRDSFDFGQRFEFTMKHKEMRRHIGNLDACNDKLKRLIDRVDSVNHTKRRDLTKEQASKQLASALQQIRHHAIGLHGAISDAWAAACEPVHTSMLILDSRAAFPSTSKSAPVLAFHSVLTCGDGTTIVQEKCQETIITVRQSPGVGDASVTDMCHQLAEAMAPGHALTLDMCHDGRLFRCGVLHRAYFDPATVDESLTLEQLLVARPRLTPQQKTQLAIDVASSIVQLQTTPWFGHTWTNKMIRFFRRSGGNSQAIDYGKPFIVKTFPDHVPVHADDGVKADLLELGVILLEIWAMETFESWAGRNGLALHPGYYPRLTPAIQWLEGEADMMTPSYSTQSLYVLDSPSRDCDTPGSIPPFDGQSVKRF</sequence>
<keyword evidence="5" id="KW-1185">Reference proteome</keyword>
<evidence type="ECO:0000256" key="1">
    <source>
        <dbReference type="SAM" id="MobiDB-lite"/>
    </source>
</evidence>
<dbReference type="RefSeq" id="XP_016253908.1">
    <property type="nucleotide sequence ID" value="XM_016386980.1"/>
</dbReference>
<evidence type="ECO:0000313" key="4">
    <source>
        <dbReference type="EMBL" id="KIW33692.1"/>
    </source>
</evidence>
<dbReference type="InterPro" id="IPR056002">
    <property type="entry name" value="DUF7580"/>
</dbReference>
<dbReference type="OrthoDB" id="3565018at2759"/>
<dbReference type="AlphaFoldDB" id="A0A0D2B7V3"/>
<accession>A0A0D2B7V3</accession>
<dbReference type="GeneID" id="27339714"/>
<name>A0A0D2B7V3_9EURO</name>
<dbReference type="Proteomes" id="UP000054466">
    <property type="component" value="Unassembled WGS sequence"/>
</dbReference>
<dbReference type="PANTHER" id="PTHR35186">
    <property type="entry name" value="ANK_REP_REGION DOMAIN-CONTAINING PROTEIN"/>
    <property type="match status" value="1"/>
</dbReference>
<organism evidence="4 5">
    <name type="scientific">Cladophialophora immunda</name>
    <dbReference type="NCBI Taxonomy" id="569365"/>
    <lineage>
        <taxon>Eukaryota</taxon>
        <taxon>Fungi</taxon>
        <taxon>Dikarya</taxon>
        <taxon>Ascomycota</taxon>
        <taxon>Pezizomycotina</taxon>
        <taxon>Eurotiomycetes</taxon>
        <taxon>Chaetothyriomycetidae</taxon>
        <taxon>Chaetothyriales</taxon>
        <taxon>Herpotrichiellaceae</taxon>
        <taxon>Cladophialophora</taxon>
    </lineage>
</organism>
<feature type="domain" description="DUF7580" evidence="3">
    <location>
        <begin position="210"/>
        <end position="443"/>
    </location>
</feature>
<feature type="signal peptide" evidence="2">
    <location>
        <begin position="1"/>
        <end position="20"/>
    </location>
</feature>
<evidence type="ECO:0000313" key="5">
    <source>
        <dbReference type="Proteomes" id="UP000054466"/>
    </source>
</evidence>
<dbReference type="STRING" id="569365.A0A0D2B7V3"/>
<dbReference type="Pfam" id="PF24476">
    <property type="entry name" value="DUF7580"/>
    <property type="match status" value="1"/>
</dbReference>